<dbReference type="OrthoDB" id="2015831at2759"/>
<gene>
    <name evidence="6" type="ORF">PBRA_007511</name>
</gene>
<feature type="region of interest" description="Disordered" evidence="4">
    <location>
        <begin position="204"/>
        <end position="236"/>
    </location>
</feature>
<name>A0A0G4IX01_PLABS</name>
<keyword evidence="3" id="KW-0677">Repeat</keyword>
<keyword evidence="1" id="KW-0433">Leucine-rich repeat</keyword>
<dbReference type="Proteomes" id="UP000039324">
    <property type="component" value="Unassembled WGS sequence"/>
</dbReference>
<proteinExistence type="predicted"/>
<dbReference type="AlphaFoldDB" id="A0A0G4IX01"/>
<evidence type="ECO:0000256" key="2">
    <source>
        <dbReference type="ARBA" id="ARBA00022729"/>
    </source>
</evidence>
<dbReference type="InterPro" id="IPR032675">
    <property type="entry name" value="LRR_dom_sf"/>
</dbReference>
<evidence type="ECO:0000256" key="4">
    <source>
        <dbReference type="SAM" id="MobiDB-lite"/>
    </source>
</evidence>
<dbReference type="Pfam" id="PF13855">
    <property type="entry name" value="LRR_8"/>
    <property type="match status" value="2"/>
</dbReference>
<feature type="signal peptide" evidence="5">
    <location>
        <begin position="1"/>
        <end position="21"/>
    </location>
</feature>
<dbReference type="InterPro" id="IPR001611">
    <property type="entry name" value="Leu-rich_rpt"/>
</dbReference>
<evidence type="ECO:0000256" key="3">
    <source>
        <dbReference type="ARBA" id="ARBA00022737"/>
    </source>
</evidence>
<evidence type="ECO:0000313" key="7">
    <source>
        <dbReference type="Proteomes" id="UP000039324"/>
    </source>
</evidence>
<dbReference type="Gene3D" id="3.80.10.10">
    <property type="entry name" value="Ribonuclease Inhibitor"/>
    <property type="match status" value="1"/>
</dbReference>
<dbReference type="InterPro" id="IPR050328">
    <property type="entry name" value="Dev_Immune_Receptor"/>
</dbReference>
<organism evidence="6 7">
    <name type="scientific">Plasmodiophora brassicae</name>
    <name type="common">Clubroot disease agent</name>
    <dbReference type="NCBI Taxonomy" id="37360"/>
    <lineage>
        <taxon>Eukaryota</taxon>
        <taxon>Sar</taxon>
        <taxon>Rhizaria</taxon>
        <taxon>Endomyxa</taxon>
        <taxon>Phytomyxea</taxon>
        <taxon>Plasmodiophorida</taxon>
        <taxon>Plasmodiophoridae</taxon>
        <taxon>Plasmodiophora</taxon>
    </lineage>
</organism>
<reference evidence="6 7" key="1">
    <citation type="submission" date="2015-02" db="EMBL/GenBank/DDBJ databases">
        <authorList>
            <person name="Chooi Y.-H."/>
        </authorList>
    </citation>
    <scope>NUCLEOTIDE SEQUENCE [LARGE SCALE GENOMIC DNA]</scope>
    <source>
        <strain evidence="6">E3</strain>
    </source>
</reference>
<dbReference type="InterPro" id="IPR003591">
    <property type="entry name" value="Leu-rich_rpt_typical-subtyp"/>
</dbReference>
<dbReference type="PANTHER" id="PTHR24373">
    <property type="entry name" value="SLIT RELATED LEUCINE-RICH REPEAT NEURONAL PROTEIN"/>
    <property type="match status" value="1"/>
</dbReference>
<sequence>MVKGLIVLFLVAGVAAGVASAFDLCSAVMCSGTVVSATSSDGSRFPSVVDGSWFTYSRGVFGFLFPFQWGSVTKLTISGVGITEIADSAFNALTSLTFLDLSDNLIARMGAASAGLSSTLTTLNLGVNVLQTIDSTTCSNLGHLQYLNVSRNNIVTFSANAFFPTPKLTAIDMTYNSMETLPRRLFSSLTSYTGELNAHLRPVAASQDRDRQLPIRRPAHMRDNNNGSSNTTFDTTSDIESISTTAHSFTKPYRHSSKCRPVFLPVAITSP</sequence>
<feature type="chain" id="PRO_5005193327" description="Leucine-rich repeat-containing N-terminal plant-type domain-containing protein" evidence="5">
    <location>
        <begin position="22"/>
        <end position="271"/>
    </location>
</feature>
<accession>A0A0G4IX01</accession>
<evidence type="ECO:0008006" key="8">
    <source>
        <dbReference type="Google" id="ProtNLM"/>
    </source>
</evidence>
<dbReference type="SUPFAM" id="SSF52058">
    <property type="entry name" value="L domain-like"/>
    <property type="match status" value="1"/>
</dbReference>
<dbReference type="STRING" id="37360.A0A0G4IX01"/>
<keyword evidence="2 5" id="KW-0732">Signal</keyword>
<evidence type="ECO:0000256" key="1">
    <source>
        <dbReference type="ARBA" id="ARBA00022614"/>
    </source>
</evidence>
<protein>
    <recommendedName>
        <fullName evidence="8">Leucine-rich repeat-containing N-terminal plant-type domain-containing protein</fullName>
    </recommendedName>
</protein>
<dbReference type="PANTHER" id="PTHR24373:SF275">
    <property type="entry name" value="TIR DOMAIN-CONTAINING PROTEIN"/>
    <property type="match status" value="1"/>
</dbReference>
<evidence type="ECO:0000313" key="6">
    <source>
        <dbReference type="EMBL" id="CEO99777.1"/>
    </source>
</evidence>
<dbReference type="SMART" id="SM00369">
    <property type="entry name" value="LRR_TYP"/>
    <property type="match status" value="4"/>
</dbReference>
<keyword evidence="7" id="KW-1185">Reference proteome</keyword>
<dbReference type="EMBL" id="CDSF01000093">
    <property type="protein sequence ID" value="CEO99777.1"/>
    <property type="molecule type" value="Genomic_DNA"/>
</dbReference>
<evidence type="ECO:0000256" key="5">
    <source>
        <dbReference type="SAM" id="SignalP"/>
    </source>
</evidence>